<dbReference type="RefSeq" id="WP_154555881.1">
    <property type="nucleotide sequence ID" value="NZ_VUMR01000018.1"/>
</dbReference>
<dbReference type="AlphaFoldDB" id="A0A6N7VIF3"/>
<dbReference type="EMBL" id="VUMR01000018">
    <property type="protein sequence ID" value="MSS56234.1"/>
    <property type="molecule type" value="Genomic_DNA"/>
</dbReference>
<dbReference type="GeneID" id="93158616"/>
<protein>
    <submittedName>
        <fullName evidence="1">Uncharacterized protein</fullName>
    </submittedName>
</protein>
<accession>A0A6N7VIF3</accession>
<proteinExistence type="predicted"/>
<reference evidence="1 2" key="1">
    <citation type="submission" date="2019-08" db="EMBL/GenBank/DDBJ databases">
        <title>In-depth cultivation of the pig gut microbiome towards novel bacterial diversity and tailored functional studies.</title>
        <authorList>
            <person name="Wylensek D."/>
            <person name="Hitch T.C.A."/>
            <person name="Clavel T."/>
        </authorList>
    </citation>
    <scope>NUCLEOTIDE SEQUENCE [LARGE SCALE GENOMIC DNA]</scope>
    <source>
        <strain evidence="1 2">LKV-472-APC-3</strain>
    </source>
</reference>
<evidence type="ECO:0000313" key="2">
    <source>
        <dbReference type="Proteomes" id="UP000434241"/>
    </source>
</evidence>
<organism evidence="1 2">
    <name type="scientific">Holdemanella porci</name>
    <dbReference type="NCBI Taxonomy" id="2652276"/>
    <lineage>
        <taxon>Bacteria</taxon>
        <taxon>Bacillati</taxon>
        <taxon>Bacillota</taxon>
        <taxon>Erysipelotrichia</taxon>
        <taxon>Erysipelotrichales</taxon>
        <taxon>Erysipelotrichaceae</taxon>
        <taxon>Holdemanella</taxon>
    </lineage>
</organism>
<dbReference type="Proteomes" id="UP000434241">
    <property type="component" value="Unassembled WGS sequence"/>
</dbReference>
<name>A0A6N7VIF3_9FIRM</name>
<sequence>MSINKCRIAGIVAEEPRICKDDFYKEGLEIVLDIDRYDIPKFERIKCVIVDKDLITRAQDSIQAGDYFVATGRLACFEYIRTQVMKCPHCGEVSTRSRRAKRTDIILDDFEVSPGSIFPDSVGINSVSISGVIPNPIKTSLNHTWFSVANNRPKAAQEILKESITEKIKSGTERLNLVYVHGFHRIAEIMNDSIHQKDRIVVSGYISEHLERYKIPFRCKHCGEYSDQYFEYPVYVVIARSVRQDLDYIPSSNATELNQYNLD</sequence>
<evidence type="ECO:0000313" key="1">
    <source>
        <dbReference type="EMBL" id="MSS56234.1"/>
    </source>
</evidence>
<gene>
    <name evidence="1" type="ORF">FYJ55_04845</name>
</gene>
<comment type="caution">
    <text evidence="1">The sequence shown here is derived from an EMBL/GenBank/DDBJ whole genome shotgun (WGS) entry which is preliminary data.</text>
</comment>
<keyword evidence="2" id="KW-1185">Reference proteome</keyword>